<dbReference type="PANTHER" id="PTHR23501:SF191">
    <property type="entry name" value="VACUOLAR BASIC AMINO ACID TRANSPORTER 4"/>
    <property type="match status" value="1"/>
</dbReference>
<feature type="transmembrane region" description="Helical" evidence="8">
    <location>
        <begin position="302"/>
        <end position="322"/>
    </location>
</feature>
<keyword evidence="4" id="KW-1003">Cell membrane</keyword>
<evidence type="ECO:0000256" key="7">
    <source>
        <dbReference type="ARBA" id="ARBA00023136"/>
    </source>
</evidence>
<keyword evidence="11" id="KW-1185">Reference proteome</keyword>
<dbReference type="FunFam" id="1.20.1720.10:FF:000004">
    <property type="entry name" value="EmrB/QacA family drug resistance transporter"/>
    <property type="match status" value="1"/>
</dbReference>
<keyword evidence="5 8" id="KW-0812">Transmembrane</keyword>
<feature type="transmembrane region" description="Helical" evidence="8">
    <location>
        <begin position="448"/>
        <end position="470"/>
    </location>
</feature>
<feature type="transmembrane region" description="Helical" evidence="8">
    <location>
        <begin position="363"/>
        <end position="388"/>
    </location>
</feature>
<feature type="transmembrane region" description="Helical" evidence="8">
    <location>
        <begin position="110"/>
        <end position="131"/>
    </location>
</feature>
<keyword evidence="6 8" id="KW-1133">Transmembrane helix</keyword>
<name>A0A1I1EX94_9ACTN</name>
<dbReference type="InterPro" id="IPR020846">
    <property type="entry name" value="MFS_dom"/>
</dbReference>
<feature type="transmembrane region" description="Helical" evidence="8">
    <location>
        <begin position="54"/>
        <end position="73"/>
    </location>
</feature>
<dbReference type="Gene3D" id="1.20.1720.10">
    <property type="entry name" value="Multidrug resistance protein D"/>
    <property type="match status" value="1"/>
</dbReference>
<evidence type="ECO:0000256" key="1">
    <source>
        <dbReference type="ARBA" id="ARBA00004429"/>
    </source>
</evidence>
<evidence type="ECO:0000256" key="6">
    <source>
        <dbReference type="ARBA" id="ARBA00022989"/>
    </source>
</evidence>
<organism evidence="10 11">
    <name type="scientific">Nocardioides terrae</name>
    <dbReference type="NCBI Taxonomy" id="574651"/>
    <lineage>
        <taxon>Bacteria</taxon>
        <taxon>Bacillati</taxon>
        <taxon>Actinomycetota</taxon>
        <taxon>Actinomycetes</taxon>
        <taxon>Propionibacteriales</taxon>
        <taxon>Nocardioidaceae</taxon>
        <taxon>Nocardioides</taxon>
    </lineage>
</organism>
<keyword evidence="7 8" id="KW-0472">Membrane</keyword>
<dbReference type="GO" id="GO:0005886">
    <property type="term" value="C:plasma membrane"/>
    <property type="evidence" value="ECO:0007669"/>
    <property type="project" value="UniProtKB-SubCell"/>
</dbReference>
<feature type="transmembrane region" description="Helical" evidence="8">
    <location>
        <begin position="143"/>
        <end position="165"/>
    </location>
</feature>
<evidence type="ECO:0000313" key="10">
    <source>
        <dbReference type="EMBL" id="SFB91809.1"/>
    </source>
</evidence>
<evidence type="ECO:0000256" key="5">
    <source>
        <dbReference type="ARBA" id="ARBA00022692"/>
    </source>
</evidence>
<dbReference type="InterPro" id="IPR011701">
    <property type="entry name" value="MFS"/>
</dbReference>
<comment type="similarity">
    <text evidence="2">Belongs to the major facilitator superfamily. TCR/Tet family.</text>
</comment>
<dbReference type="InterPro" id="IPR036259">
    <property type="entry name" value="MFS_trans_sf"/>
</dbReference>
<dbReference type="GO" id="GO:0022857">
    <property type="term" value="F:transmembrane transporter activity"/>
    <property type="evidence" value="ECO:0007669"/>
    <property type="project" value="InterPro"/>
</dbReference>
<feature type="transmembrane region" description="Helical" evidence="8">
    <location>
        <begin position="409"/>
        <end position="428"/>
    </location>
</feature>
<dbReference type="STRING" id="574651.SAMN04487968_102289"/>
<dbReference type="PRINTS" id="PR01036">
    <property type="entry name" value="TCRTETB"/>
</dbReference>
<keyword evidence="3" id="KW-0813">Transport</keyword>
<feature type="transmembrane region" description="Helical" evidence="8">
    <location>
        <begin position="334"/>
        <end position="357"/>
    </location>
</feature>
<feature type="transmembrane region" description="Helical" evidence="8">
    <location>
        <begin position="275"/>
        <end position="296"/>
    </location>
</feature>
<evidence type="ECO:0000259" key="9">
    <source>
        <dbReference type="PROSITE" id="PS50850"/>
    </source>
</evidence>
<dbReference type="EMBL" id="FOLB01000002">
    <property type="protein sequence ID" value="SFB91809.1"/>
    <property type="molecule type" value="Genomic_DNA"/>
</dbReference>
<feature type="transmembrane region" description="Helical" evidence="8">
    <location>
        <begin position="202"/>
        <end position="224"/>
    </location>
</feature>
<evidence type="ECO:0000256" key="2">
    <source>
        <dbReference type="ARBA" id="ARBA00007520"/>
    </source>
</evidence>
<dbReference type="CDD" id="cd17502">
    <property type="entry name" value="MFS_Azr1_MDR_like"/>
    <property type="match status" value="1"/>
</dbReference>
<dbReference type="AlphaFoldDB" id="A0A1I1EX94"/>
<feature type="transmembrane region" description="Helical" evidence="8">
    <location>
        <begin position="85"/>
        <end position="104"/>
    </location>
</feature>
<dbReference type="RefSeq" id="WP_245750121.1">
    <property type="nucleotide sequence ID" value="NZ_FOLB01000002.1"/>
</dbReference>
<evidence type="ECO:0000256" key="4">
    <source>
        <dbReference type="ARBA" id="ARBA00022475"/>
    </source>
</evidence>
<comment type="subcellular location">
    <subcellularLocation>
        <location evidence="1">Cell inner membrane</location>
        <topology evidence="1">Multi-pass membrane protein</topology>
    </subcellularLocation>
</comment>
<dbReference type="PROSITE" id="PS50850">
    <property type="entry name" value="MFS"/>
    <property type="match status" value="1"/>
</dbReference>
<accession>A0A1I1EX94</accession>
<dbReference type="SUPFAM" id="SSF103473">
    <property type="entry name" value="MFS general substrate transporter"/>
    <property type="match status" value="1"/>
</dbReference>
<evidence type="ECO:0000313" key="11">
    <source>
        <dbReference type="Proteomes" id="UP000198832"/>
    </source>
</evidence>
<protein>
    <submittedName>
        <fullName evidence="10">Drug resistance transporter, EmrB/QacA subfamily</fullName>
    </submittedName>
</protein>
<reference evidence="10 11" key="1">
    <citation type="submission" date="2016-10" db="EMBL/GenBank/DDBJ databases">
        <authorList>
            <person name="de Groot N.N."/>
        </authorList>
    </citation>
    <scope>NUCLEOTIDE SEQUENCE [LARGE SCALE GENOMIC DNA]</scope>
    <source>
        <strain evidence="10 11">CGMCC 1.7056</strain>
    </source>
</reference>
<evidence type="ECO:0000256" key="3">
    <source>
        <dbReference type="ARBA" id="ARBA00022448"/>
    </source>
</evidence>
<dbReference type="Gene3D" id="1.20.1250.20">
    <property type="entry name" value="MFS general substrate transporter like domains"/>
    <property type="match status" value="1"/>
</dbReference>
<dbReference type="Proteomes" id="UP000198832">
    <property type="component" value="Unassembled WGS sequence"/>
</dbReference>
<evidence type="ECO:0000256" key="8">
    <source>
        <dbReference type="SAM" id="Phobius"/>
    </source>
</evidence>
<feature type="transmembrane region" description="Helical" evidence="8">
    <location>
        <begin position="20"/>
        <end position="42"/>
    </location>
</feature>
<feature type="transmembrane region" description="Helical" evidence="8">
    <location>
        <begin position="230"/>
        <end position="254"/>
    </location>
</feature>
<feature type="transmembrane region" description="Helical" evidence="8">
    <location>
        <begin position="171"/>
        <end position="190"/>
    </location>
</feature>
<gene>
    <name evidence="10" type="ORF">SAMN04487968_102289</name>
</gene>
<dbReference type="PANTHER" id="PTHR23501">
    <property type="entry name" value="MAJOR FACILITATOR SUPERFAMILY"/>
    <property type="match status" value="1"/>
</dbReference>
<sequence length="492" mass="51049">MTSPTISRRDVGLRSERGPILLAVMLSTGLVAIDSTILATAVPSVVGDLGGFTRFPWLFSVYVLATAVSVPIYGKVSDVLGRKPVMLLGIALFLVGSVLCGFAWSMGSLIVFRAVQGLGAGAVQPMGMTIVGDIYTLAERPKVQGYIASVWAMASLVGPTLGGVFADYASWRWIFFVNVPLGLAAAWMLVRRFDERVQRRRTSIDWAGALLLTGGGVLLLLGLLEGGQDWAWGSAPSLLIFAAAVVLLAGFVLVEARVSEPVLPLWVFRRRVLNASSLGSLLVGCVMLGLSSYVPLYAQHVLGHGAVVAGLALAGMTIGWPIAASQCGRLYLTIGFRLTVCLGAVITVAGSLLLLTVGPESSFAHLTLCCFVMGLGFGLTASPGVVAAQASVDWRSRGVATGANMFARSIGSAVGVAIFGAVANSYVADRLGGRVSSLDELPAGVLAPALHTVFIVSAAISGLLIIGALLMPRRVTEPAEPSEAAEAAASPA</sequence>
<proteinExistence type="inferred from homology"/>
<feature type="domain" description="Major facilitator superfamily (MFS) profile" evidence="9">
    <location>
        <begin position="20"/>
        <end position="476"/>
    </location>
</feature>
<dbReference type="Pfam" id="PF07690">
    <property type="entry name" value="MFS_1"/>
    <property type="match status" value="1"/>
</dbReference>